<organism evidence="1 2">
    <name type="scientific">Pseudomonas putida</name>
    <name type="common">Arthrobacter siderocapsulatus</name>
    <dbReference type="NCBI Taxonomy" id="303"/>
    <lineage>
        <taxon>Bacteria</taxon>
        <taxon>Pseudomonadati</taxon>
        <taxon>Pseudomonadota</taxon>
        <taxon>Gammaproteobacteria</taxon>
        <taxon>Pseudomonadales</taxon>
        <taxon>Pseudomonadaceae</taxon>
        <taxon>Pseudomonas</taxon>
    </lineage>
</organism>
<gene>
    <name evidence="1" type="ORF">KF715C_ch7340</name>
</gene>
<dbReference type="AlphaFoldDB" id="A0A1L7N748"/>
<dbReference type="EMBL" id="AP015029">
    <property type="protein sequence ID" value="BAW21307.1"/>
    <property type="molecule type" value="Genomic_DNA"/>
</dbReference>
<evidence type="ECO:0000313" key="2">
    <source>
        <dbReference type="Proteomes" id="UP000218731"/>
    </source>
</evidence>
<protein>
    <submittedName>
        <fullName evidence="1">Uncharacterized protein</fullName>
    </submittedName>
</protein>
<name>A0A1L7N748_PSEPU</name>
<proteinExistence type="predicted"/>
<accession>A0A1L7N748</accession>
<reference evidence="1 2" key="1">
    <citation type="submission" date="2015-11" db="EMBL/GenBank/DDBJ databases">
        <title>Complete genome sequencing of a biphenyl-degrading bacterium, Pseudomonas putida KF715 (=NBRC110667).</title>
        <authorList>
            <person name="Suenaga H."/>
            <person name="Fujihara N."/>
            <person name="Watanabe T."/>
            <person name="Hirose J."/>
            <person name="Kimura N."/>
            <person name="Yamazoe A."/>
            <person name="Hosoyama A."/>
            <person name="Shimodaira J."/>
            <person name="Furukawa K."/>
        </authorList>
    </citation>
    <scope>NUCLEOTIDE SEQUENCE [LARGE SCALE GENOMIC DNA]</scope>
    <source>
        <strain evidence="1 2">KF715</strain>
    </source>
</reference>
<evidence type="ECO:0000313" key="1">
    <source>
        <dbReference type="EMBL" id="BAW21307.1"/>
    </source>
</evidence>
<sequence>MNRKFVTEYALGYLNSYTSMVTAHQLLLGGRVDPVDQENLAKCHIYIIAARAEPFFKPETLKHENGMLSGTVCYRIDGEEKDIPFEGYQWTLDDKSSTIDCKYPYREICSFNPDGQQGTYVPASLLTLGLVPEDGSSAHDLNRYEVLYVGQSIGQGNRSAAERLKSHSTLQKILALTNYDYPDKEIMIFMYQFENDQILTSFDGRAKEADNSDANELRLMNAIKNPPNKKQKIGMIEAGLIRYFKPHYNEVFKIKFPSTKHKTLKSCYDLDVSSLVIELTSEELNYFFYSQAVKPSSHHIVKIDLVASQKSLSFFHATDFKEMPGIIK</sequence>
<dbReference type="RefSeq" id="WP_096425557.1">
    <property type="nucleotide sequence ID" value="NZ_AP015029.1"/>
</dbReference>
<dbReference type="Proteomes" id="UP000218731">
    <property type="component" value="Chromosome 1"/>
</dbReference>